<keyword evidence="5" id="KW-0067">ATP-binding</keyword>
<keyword evidence="1" id="KW-0723">Serine/threonine-protein kinase</keyword>
<evidence type="ECO:0000256" key="1">
    <source>
        <dbReference type="ARBA" id="ARBA00022527"/>
    </source>
</evidence>
<dbReference type="AlphaFoldDB" id="A0A397SS48"/>
<dbReference type="InterPro" id="IPR000719">
    <property type="entry name" value="Prot_kinase_dom"/>
</dbReference>
<dbReference type="InterPro" id="IPR011009">
    <property type="entry name" value="Kinase-like_dom_sf"/>
</dbReference>
<protein>
    <submittedName>
        <fullName evidence="7">Kinase-like domain-containing protein</fullName>
    </submittedName>
</protein>
<name>A0A397SS48_9GLOM</name>
<evidence type="ECO:0000256" key="3">
    <source>
        <dbReference type="ARBA" id="ARBA00022741"/>
    </source>
</evidence>
<organism evidence="7 8">
    <name type="scientific">Glomus cerebriforme</name>
    <dbReference type="NCBI Taxonomy" id="658196"/>
    <lineage>
        <taxon>Eukaryota</taxon>
        <taxon>Fungi</taxon>
        <taxon>Fungi incertae sedis</taxon>
        <taxon>Mucoromycota</taxon>
        <taxon>Glomeromycotina</taxon>
        <taxon>Glomeromycetes</taxon>
        <taxon>Glomerales</taxon>
        <taxon>Glomeraceae</taxon>
        <taxon>Glomus</taxon>
    </lineage>
</organism>
<keyword evidence="3" id="KW-0547">Nucleotide-binding</keyword>
<proteinExistence type="predicted"/>
<evidence type="ECO:0000256" key="4">
    <source>
        <dbReference type="ARBA" id="ARBA00022777"/>
    </source>
</evidence>
<feature type="domain" description="Protein kinase" evidence="6">
    <location>
        <begin position="1"/>
        <end position="103"/>
    </location>
</feature>
<keyword evidence="8" id="KW-1185">Reference proteome</keyword>
<reference evidence="7 8" key="1">
    <citation type="submission" date="2018-06" db="EMBL/GenBank/DDBJ databases">
        <title>Comparative genomics reveals the genomic features of Rhizophagus irregularis, R. cerebriforme, R. diaphanum and Gigaspora rosea, and their symbiotic lifestyle signature.</title>
        <authorList>
            <person name="Morin E."/>
            <person name="San Clemente H."/>
            <person name="Chen E.C.H."/>
            <person name="De La Providencia I."/>
            <person name="Hainaut M."/>
            <person name="Kuo A."/>
            <person name="Kohler A."/>
            <person name="Murat C."/>
            <person name="Tang N."/>
            <person name="Roy S."/>
            <person name="Loubradou J."/>
            <person name="Henrissat B."/>
            <person name="Grigoriev I.V."/>
            <person name="Corradi N."/>
            <person name="Roux C."/>
            <person name="Martin F.M."/>
        </authorList>
    </citation>
    <scope>NUCLEOTIDE SEQUENCE [LARGE SCALE GENOMIC DNA]</scope>
    <source>
        <strain evidence="7 8">DAOM 227022</strain>
    </source>
</reference>
<dbReference type="SUPFAM" id="SSF56112">
    <property type="entry name" value="Protein kinase-like (PK-like)"/>
    <property type="match status" value="1"/>
</dbReference>
<dbReference type="Proteomes" id="UP000265703">
    <property type="component" value="Unassembled WGS sequence"/>
</dbReference>
<dbReference type="EMBL" id="QKYT01000412">
    <property type="protein sequence ID" value="RIA85661.1"/>
    <property type="molecule type" value="Genomic_DNA"/>
</dbReference>
<evidence type="ECO:0000256" key="5">
    <source>
        <dbReference type="ARBA" id="ARBA00022840"/>
    </source>
</evidence>
<keyword evidence="4 7" id="KW-0418">Kinase</keyword>
<comment type="caution">
    <text evidence="7">The sequence shown here is derived from an EMBL/GenBank/DDBJ whole genome shotgun (WGS) entry which is preliminary data.</text>
</comment>
<dbReference type="GO" id="GO:0004674">
    <property type="term" value="F:protein serine/threonine kinase activity"/>
    <property type="evidence" value="ECO:0007669"/>
    <property type="project" value="UniProtKB-KW"/>
</dbReference>
<dbReference type="Gene3D" id="1.10.510.10">
    <property type="entry name" value="Transferase(Phosphotransferase) domain 1"/>
    <property type="match status" value="1"/>
</dbReference>
<evidence type="ECO:0000313" key="8">
    <source>
        <dbReference type="Proteomes" id="UP000265703"/>
    </source>
</evidence>
<gene>
    <name evidence="7" type="ORF">C1645_830471</name>
</gene>
<dbReference type="PANTHER" id="PTHR24351">
    <property type="entry name" value="RIBOSOMAL PROTEIN S6 KINASE"/>
    <property type="match status" value="1"/>
</dbReference>
<evidence type="ECO:0000256" key="2">
    <source>
        <dbReference type="ARBA" id="ARBA00022679"/>
    </source>
</evidence>
<dbReference type="Pfam" id="PF00069">
    <property type="entry name" value="Pkinase"/>
    <property type="match status" value="1"/>
</dbReference>
<dbReference type="STRING" id="658196.A0A397SS48"/>
<evidence type="ECO:0000259" key="6">
    <source>
        <dbReference type="PROSITE" id="PS50011"/>
    </source>
</evidence>
<dbReference type="OrthoDB" id="248923at2759"/>
<accession>A0A397SS48</accession>
<keyword evidence="2" id="KW-0808">Transferase</keyword>
<dbReference type="GO" id="GO:0005524">
    <property type="term" value="F:ATP binding"/>
    <property type="evidence" value="ECO:0007669"/>
    <property type="project" value="UniProtKB-KW"/>
</dbReference>
<sequence length="156" mass="17966">MPYVAPEVLKGKSYTQAADIYNFGMIMYFVATGRQPFSNCAHDEILVLNICNGIRPKISESEAPKCYIDLMKRILKIKKEHRHHEIEKQFKKAEECRKSHLSLSDENERLTTHPQAIYTSRLLNPFSKDLPKYDNINNNSVEVIDITSQSTIFCGN</sequence>
<dbReference type="PROSITE" id="PS50011">
    <property type="entry name" value="PROTEIN_KINASE_DOM"/>
    <property type="match status" value="1"/>
</dbReference>
<evidence type="ECO:0000313" key="7">
    <source>
        <dbReference type="EMBL" id="RIA85661.1"/>
    </source>
</evidence>